<organism evidence="1 2">
    <name type="scientific">Sphaerotilus natans subsp. natans DSM 6575</name>
    <dbReference type="NCBI Taxonomy" id="1286631"/>
    <lineage>
        <taxon>Bacteria</taxon>
        <taxon>Pseudomonadati</taxon>
        <taxon>Pseudomonadota</taxon>
        <taxon>Betaproteobacteria</taxon>
        <taxon>Burkholderiales</taxon>
        <taxon>Sphaerotilaceae</taxon>
        <taxon>Sphaerotilus</taxon>
    </lineage>
</organism>
<reference evidence="1 2" key="1">
    <citation type="journal article" date="2014" name="FEMS Microbiol. Ecol.">
        <title>Sphaerotilus natans encrusted with nanoball-shaped Fe(III) oxide minerals formed by nitrate-reducing mixotrophic Fe(II) oxidation.</title>
        <authorList>
            <person name="Park S."/>
            <person name="Kim D.H."/>
            <person name="Lee J.H."/>
            <person name="Hur H.G."/>
        </authorList>
    </citation>
    <scope>NUCLEOTIDE SEQUENCE [LARGE SCALE GENOMIC DNA]</scope>
    <source>
        <strain evidence="1 2">DSM 6575</strain>
    </source>
</reference>
<dbReference type="Proteomes" id="UP000026714">
    <property type="component" value="Unassembled WGS sequence"/>
</dbReference>
<dbReference type="EMBL" id="AZRA01000027">
    <property type="protein sequence ID" value="KDB53256.1"/>
    <property type="molecule type" value="Genomic_DNA"/>
</dbReference>
<protein>
    <recommendedName>
        <fullName evidence="3">Zf-HC2 domain-containing protein</fullName>
    </recommendedName>
</protein>
<comment type="caution">
    <text evidence="1">The sequence shown here is derived from an EMBL/GenBank/DDBJ whole genome shotgun (WGS) entry which is preliminary data.</text>
</comment>
<name>A0A059KP92_9BURK</name>
<proteinExistence type="predicted"/>
<dbReference type="eggNOG" id="ENOG5031RM9">
    <property type="taxonomic scope" value="Bacteria"/>
</dbReference>
<evidence type="ECO:0008006" key="3">
    <source>
        <dbReference type="Google" id="ProtNLM"/>
    </source>
</evidence>
<accession>A0A059KP92</accession>
<dbReference type="RefSeq" id="WP_037479174.1">
    <property type="nucleotide sequence ID" value="NZ_AZRA01000027.1"/>
</dbReference>
<dbReference type="STRING" id="34103.SAMN05421778_101198"/>
<evidence type="ECO:0000313" key="2">
    <source>
        <dbReference type="Proteomes" id="UP000026714"/>
    </source>
</evidence>
<evidence type="ECO:0000313" key="1">
    <source>
        <dbReference type="EMBL" id="KDB53256.1"/>
    </source>
</evidence>
<gene>
    <name evidence="1" type="ORF">X805_10920</name>
</gene>
<dbReference type="AlphaFoldDB" id="A0A059KP92"/>
<sequence length="73" mass="8605">MRKMPLLPDCKETTRLVLEGEDRQLRLLERAGVRLHWRMCAGCARFGRQVELMREAMGSWRRHAEPQESKPAE</sequence>
<keyword evidence="2" id="KW-1185">Reference proteome</keyword>